<evidence type="ECO:0000313" key="2">
    <source>
        <dbReference type="EMBL" id="KAJ8444024.1"/>
    </source>
</evidence>
<dbReference type="OrthoDB" id="1873537at2759"/>
<accession>A0A9Q1KJJ6</accession>
<dbReference type="EMBL" id="JAKOGI010000109">
    <property type="protein sequence ID" value="KAJ8444024.1"/>
    <property type="molecule type" value="Genomic_DNA"/>
</dbReference>
<organism evidence="2 3">
    <name type="scientific">Carnegiea gigantea</name>
    <dbReference type="NCBI Taxonomy" id="171969"/>
    <lineage>
        <taxon>Eukaryota</taxon>
        <taxon>Viridiplantae</taxon>
        <taxon>Streptophyta</taxon>
        <taxon>Embryophyta</taxon>
        <taxon>Tracheophyta</taxon>
        <taxon>Spermatophyta</taxon>
        <taxon>Magnoliopsida</taxon>
        <taxon>eudicotyledons</taxon>
        <taxon>Gunneridae</taxon>
        <taxon>Pentapetalae</taxon>
        <taxon>Caryophyllales</taxon>
        <taxon>Cactineae</taxon>
        <taxon>Cactaceae</taxon>
        <taxon>Cactoideae</taxon>
        <taxon>Echinocereeae</taxon>
        <taxon>Carnegiea</taxon>
    </lineage>
</organism>
<dbReference type="InterPro" id="IPR036758">
    <property type="entry name" value="At5g01610-like"/>
</dbReference>
<evidence type="ECO:0000256" key="1">
    <source>
        <dbReference type="SAM" id="SignalP"/>
    </source>
</evidence>
<dbReference type="InterPro" id="IPR007493">
    <property type="entry name" value="DUF538"/>
</dbReference>
<dbReference type="PANTHER" id="PTHR31676">
    <property type="entry name" value="T31J12.3 PROTEIN-RELATED"/>
    <property type="match status" value="1"/>
</dbReference>
<keyword evidence="3" id="KW-1185">Reference proteome</keyword>
<dbReference type="SUPFAM" id="SSF141562">
    <property type="entry name" value="At5g01610-like"/>
    <property type="match status" value="1"/>
</dbReference>
<dbReference type="Proteomes" id="UP001153076">
    <property type="component" value="Unassembled WGS sequence"/>
</dbReference>
<feature type="chain" id="PRO_5040457308" evidence="1">
    <location>
        <begin position="25"/>
        <end position="165"/>
    </location>
</feature>
<sequence length="165" mass="18215">MSLPTLCCFSLLLFFPLLAATTAGDDTPTAYEVLESYDFPVGLLPEGVTGYELNPETGEFKVYLDKTCRFHIESYELEYKSTITGVISPGRLSNLKGVSVKVLFLWFSIVEVTKDDDELEFSVGIASARFSLEGFEESPSCGCGFDCVNGGVVDDMQKNDSKMYF</sequence>
<proteinExistence type="predicted"/>
<evidence type="ECO:0000313" key="3">
    <source>
        <dbReference type="Proteomes" id="UP001153076"/>
    </source>
</evidence>
<gene>
    <name evidence="2" type="ORF">Cgig2_020870</name>
</gene>
<dbReference type="Pfam" id="PF04398">
    <property type="entry name" value="DUF538"/>
    <property type="match status" value="1"/>
</dbReference>
<feature type="signal peptide" evidence="1">
    <location>
        <begin position="1"/>
        <end position="24"/>
    </location>
</feature>
<dbReference type="PANTHER" id="PTHR31676:SF156">
    <property type="entry name" value="F22D16.19 PROTEIN"/>
    <property type="match status" value="1"/>
</dbReference>
<dbReference type="AlphaFoldDB" id="A0A9Q1KJJ6"/>
<keyword evidence="1" id="KW-0732">Signal</keyword>
<name>A0A9Q1KJJ6_9CARY</name>
<comment type="caution">
    <text evidence="2">The sequence shown here is derived from an EMBL/GenBank/DDBJ whole genome shotgun (WGS) entry which is preliminary data.</text>
</comment>
<reference evidence="2" key="1">
    <citation type="submission" date="2022-04" db="EMBL/GenBank/DDBJ databases">
        <title>Carnegiea gigantea Genome sequencing and assembly v2.</title>
        <authorList>
            <person name="Copetti D."/>
            <person name="Sanderson M.J."/>
            <person name="Burquez A."/>
            <person name="Wojciechowski M.F."/>
        </authorList>
    </citation>
    <scope>NUCLEOTIDE SEQUENCE</scope>
    <source>
        <strain evidence="2">SGP5-SGP5p</strain>
        <tissue evidence="2">Aerial part</tissue>
    </source>
</reference>
<dbReference type="Gene3D" id="2.30.240.10">
    <property type="entry name" value="At5g01610-like"/>
    <property type="match status" value="1"/>
</dbReference>
<protein>
    <submittedName>
        <fullName evidence="2">Uncharacterized protein</fullName>
    </submittedName>
</protein>